<comment type="caution">
    <text evidence="8">The sequence shown here is derived from an EMBL/GenBank/DDBJ whole genome shotgun (WGS) entry which is preliminary data.</text>
</comment>
<dbReference type="Proteomes" id="UP001153076">
    <property type="component" value="Unassembled WGS sequence"/>
</dbReference>
<evidence type="ECO:0000313" key="9">
    <source>
        <dbReference type="Proteomes" id="UP001153076"/>
    </source>
</evidence>
<feature type="transmembrane region" description="Helical" evidence="6">
    <location>
        <begin position="119"/>
        <end position="149"/>
    </location>
</feature>
<evidence type="ECO:0000259" key="7">
    <source>
        <dbReference type="Pfam" id="PF03168"/>
    </source>
</evidence>
<feature type="domain" description="Late embryogenesis abundant protein LEA-2 subgroup" evidence="7">
    <location>
        <begin position="185"/>
        <end position="272"/>
    </location>
</feature>
<dbReference type="Pfam" id="PF03168">
    <property type="entry name" value="LEA_2"/>
    <property type="match status" value="1"/>
</dbReference>
<name>A0A9Q1KLC1_9CARY</name>
<keyword evidence="2 6" id="KW-0812">Transmembrane</keyword>
<dbReference type="InterPro" id="IPR004864">
    <property type="entry name" value="LEA_2"/>
</dbReference>
<accession>A0A9Q1KLC1</accession>
<evidence type="ECO:0000256" key="4">
    <source>
        <dbReference type="ARBA" id="ARBA00023136"/>
    </source>
</evidence>
<keyword evidence="3 6" id="KW-1133">Transmembrane helix</keyword>
<dbReference type="PANTHER" id="PTHR31234:SF42">
    <property type="entry name" value="LATE EMBRYOGENESIS ABUNDANT (LEA) HYDROXYPROLINE-RICH GLYCOPROTEIN FAMILY"/>
    <property type="match status" value="1"/>
</dbReference>
<dbReference type="OrthoDB" id="630676at2759"/>
<keyword evidence="9" id="KW-1185">Reference proteome</keyword>
<gene>
    <name evidence="8" type="ORF">Cgig2_011729</name>
</gene>
<dbReference type="AlphaFoldDB" id="A0A9Q1KLC1"/>
<keyword evidence="4 6" id="KW-0472">Membrane</keyword>
<dbReference type="InterPro" id="IPR044839">
    <property type="entry name" value="NDR1-like"/>
</dbReference>
<evidence type="ECO:0000313" key="8">
    <source>
        <dbReference type="EMBL" id="KAJ8444767.1"/>
    </source>
</evidence>
<evidence type="ECO:0000256" key="5">
    <source>
        <dbReference type="SAM" id="MobiDB-lite"/>
    </source>
</evidence>
<dbReference type="GO" id="GO:0098542">
    <property type="term" value="P:defense response to other organism"/>
    <property type="evidence" value="ECO:0007669"/>
    <property type="project" value="InterPro"/>
</dbReference>
<dbReference type="PANTHER" id="PTHR31234">
    <property type="entry name" value="LATE EMBRYOGENESIS ABUNDANT (LEA) HYDROXYPROLINE-RICH GLYCOPROTEIN FAMILY"/>
    <property type="match status" value="1"/>
</dbReference>
<sequence length="303" mass="34290">MWVIEITVGLAEDLLPFKYLGILTTDARLTRLECSYGKNDNENRAVSSRHTPYTGNINSLPPPPSQHLRHSTPTPPTPLSISSRQTMNHKSPRVSYSPAILAKQLSKDPLLHHPRPTHPLVWCSAIICLVFCLLLIFFGVATLIVFLVIKPKYPSFDITNASLNAIYFDSPENFNGYFTLLANFTNSNRKMKIRYDYLDVELYFGDRLIATQALEPFSQRPGEVRLEVVHLISSLVYLPPNPAIELQRQVQSNRVKYNIRGTFRIKATVGSARFSYWLHAKCQLEMTSPPSGVLVARSCSTKR</sequence>
<comment type="subcellular location">
    <subcellularLocation>
        <location evidence="1">Membrane</location>
        <topology evidence="1">Single-pass membrane protein</topology>
    </subcellularLocation>
</comment>
<evidence type="ECO:0000256" key="1">
    <source>
        <dbReference type="ARBA" id="ARBA00004167"/>
    </source>
</evidence>
<reference evidence="8" key="1">
    <citation type="submission" date="2022-04" db="EMBL/GenBank/DDBJ databases">
        <title>Carnegiea gigantea Genome sequencing and assembly v2.</title>
        <authorList>
            <person name="Copetti D."/>
            <person name="Sanderson M.J."/>
            <person name="Burquez A."/>
            <person name="Wojciechowski M.F."/>
        </authorList>
    </citation>
    <scope>NUCLEOTIDE SEQUENCE</scope>
    <source>
        <strain evidence="8">SGP5-SGP5p</strain>
        <tissue evidence="8">Aerial part</tissue>
    </source>
</reference>
<evidence type="ECO:0000256" key="2">
    <source>
        <dbReference type="ARBA" id="ARBA00022692"/>
    </source>
</evidence>
<feature type="compositionally biased region" description="Polar residues" evidence="5">
    <location>
        <begin position="44"/>
        <end position="59"/>
    </location>
</feature>
<protein>
    <recommendedName>
        <fullName evidence="7">Late embryogenesis abundant protein LEA-2 subgroup domain-containing protein</fullName>
    </recommendedName>
</protein>
<feature type="region of interest" description="Disordered" evidence="5">
    <location>
        <begin position="40"/>
        <end position="84"/>
    </location>
</feature>
<evidence type="ECO:0000256" key="3">
    <source>
        <dbReference type="ARBA" id="ARBA00022989"/>
    </source>
</evidence>
<dbReference type="EMBL" id="JAKOGI010000089">
    <property type="protein sequence ID" value="KAJ8444767.1"/>
    <property type="molecule type" value="Genomic_DNA"/>
</dbReference>
<proteinExistence type="predicted"/>
<dbReference type="GO" id="GO:0005886">
    <property type="term" value="C:plasma membrane"/>
    <property type="evidence" value="ECO:0007669"/>
    <property type="project" value="TreeGrafter"/>
</dbReference>
<evidence type="ECO:0000256" key="6">
    <source>
        <dbReference type="SAM" id="Phobius"/>
    </source>
</evidence>
<organism evidence="8 9">
    <name type="scientific">Carnegiea gigantea</name>
    <dbReference type="NCBI Taxonomy" id="171969"/>
    <lineage>
        <taxon>Eukaryota</taxon>
        <taxon>Viridiplantae</taxon>
        <taxon>Streptophyta</taxon>
        <taxon>Embryophyta</taxon>
        <taxon>Tracheophyta</taxon>
        <taxon>Spermatophyta</taxon>
        <taxon>Magnoliopsida</taxon>
        <taxon>eudicotyledons</taxon>
        <taxon>Gunneridae</taxon>
        <taxon>Pentapetalae</taxon>
        <taxon>Caryophyllales</taxon>
        <taxon>Cactineae</taxon>
        <taxon>Cactaceae</taxon>
        <taxon>Cactoideae</taxon>
        <taxon>Echinocereeae</taxon>
        <taxon>Carnegiea</taxon>
    </lineage>
</organism>